<dbReference type="InterPro" id="IPR013830">
    <property type="entry name" value="SGNH_hydro"/>
</dbReference>
<dbReference type="KEGG" id="sman:C12CBH8_06900"/>
<dbReference type="EMBL" id="AP023321">
    <property type="protein sequence ID" value="BCI60051.1"/>
    <property type="molecule type" value="Genomic_DNA"/>
</dbReference>
<sequence>MSNISYNLSMWGDSVLRGVVLDEKRGRYTTLKNRDMEISLENMGIQVSNCSRFGYTAPRAKNLLLHTLEDGYHCDAVMLEYGGNDCDFNWAEVAANPDADHFPNTSLEEFEKCYTEMIEALQKQNIQPILLTLPPLDAVRYLNWITRNGLNRDSILKWLGDVYRIYRFHERYSIAVSHLAKRYGCPLLDIRDAFLSHPDCSQLMCADGIHPNEKGHQVMDKAMLQFVGQIC</sequence>
<dbReference type="SUPFAM" id="SSF52266">
    <property type="entry name" value="SGNH hydrolase"/>
    <property type="match status" value="1"/>
</dbReference>
<dbReference type="InterPro" id="IPR051532">
    <property type="entry name" value="Ester_Hydrolysis_Enzymes"/>
</dbReference>
<gene>
    <name evidence="2" type="ORF">C12CBH8_06900</name>
</gene>
<evidence type="ECO:0000313" key="3">
    <source>
        <dbReference type="Proteomes" id="UP000593890"/>
    </source>
</evidence>
<evidence type="ECO:0000259" key="1">
    <source>
        <dbReference type="Pfam" id="PF13472"/>
    </source>
</evidence>
<dbReference type="CDD" id="cd00229">
    <property type="entry name" value="SGNH_hydrolase"/>
    <property type="match status" value="1"/>
</dbReference>
<reference evidence="3" key="1">
    <citation type="submission" date="2020-07" db="EMBL/GenBank/DDBJ databases">
        <title>Complete genome sequencing of Clostridia bacterium strain 12CBH8.</title>
        <authorList>
            <person name="Sakamoto M."/>
            <person name="Murakami T."/>
            <person name="Mori H."/>
        </authorList>
    </citation>
    <scope>NUCLEOTIDE SEQUENCE [LARGE SCALE GENOMIC DNA]</scope>
    <source>
        <strain evidence="3">12CBH8</strain>
    </source>
</reference>
<keyword evidence="3" id="KW-1185">Reference proteome</keyword>
<dbReference type="Gene3D" id="3.40.50.1110">
    <property type="entry name" value="SGNH hydrolase"/>
    <property type="match status" value="1"/>
</dbReference>
<organism evidence="2 3">
    <name type="scientific">Solibaculum mannosilyticum</name>
    <dbReference type="NCBI Taxonomy" id="2780922"/>
    <lineage>
        <taxon>Bacteria</taxon>
        <taxon>Bacillati</taxon>
        <taxon>Bacillota</taxon>
        <taxon>Clostridia</taxon>
        <taxon>Eubacteriales</taxon>
        <taxon>Oscillospiraceae</taxon>
        <taxon>Solibaculum</taxon>
    </lineage>
</organism>
<dbReference type="Pfam" id="PF13472">
    <property type="entry name" value="Lipase_GDSL_2"/>
    <property type="match status" value="1"/>
</dbReference>
<dbReference type="PANTHER" id="PTHR30383:SF5">
    <property type="entry name" value="SGNH HYDROLASE-TYPE ESTERASE DOMAIN-CONTAINING PROTEIN"/>
    <property type="match status" value="1"/>
</dbReference>
<accession>A0A7I8CZX0</accession>
<dbReference type="Proteomes" id="UP000593890">
    <property type="component" value="Chromosome"/>
</dbReference>
<keyword evidence="2" id="KW-0378">Hydrolase</keyword>
<name>A0A7I8CZX0_9FIRM</name>
<dbReference type="AlphaFoldDB" id="A0A7I8CZX0"/>
<proteinExistence type="predicted"/>
<dbReference type="InterPro" id="IPR036514">
    <property type="entry name" value="SGNH_hydro_sf"/>
</dbReference>
<feature type="domain" description="SGNH hydrolase-type esterase" evidence="1">
    <location>
        <begin position="12"/>
        <end position="218"/>
    </location>
</feature>
<protein>
    <submittedName>
        <fullName evidence="2">Lipase/acylhydrolase</fullName>
    </submittedName>
</protein>
<evidence type="ECO:0000313" key="2">
    <source>
        <dbReference type="EMBL" id="BCI60051.1"/>
    </source>
</evidence>
<dbReference type="PANTHER" id="PTHR30383">
    <property type="entry name" value="THIOESTERASE 1/PROTEASE 1/LYSOPHOSPHOLIPASE L1"/>
    <property type="match status" value="1"/>
</dbReference>
<dbReference type="RefSeq" id="WP_099323355.1">
    <property type="nucleotide sequence ID" value="NZ_AP023321.1"/>
</dbReference>
<dbReference type="GO" id="GO:0004622">
    <property type="term" value="F:phosphatidylcholine lysophospholipase activity"/>
    <property type="evidence" value="ECO:0007669"/>
    <property type="project" value="TreeGrafter"/>
</dbReference>